<evidence type="ECO:0000256" key="3">
    <source>
        <dbReference type="ARBA" id="ARBA00023082"/>
    </source>
</evidence>
<feature type="domain" description="RNA polymerase sigma-70 region 2" evidence="6">
    <location>
        <begin position="24"/>
        <end position="91"/>
    </location>
</feature>
<evidence type="ECO:0000313" key="8">
    <source>
        <dbReference type="EMBL" id="MBM3318406.1"/>
    </source>
</evidence>
<keyword evidence="4" id="KW-0238">DNA-binding</keyword>
<accession>A0A938BS32</accession>
<evidence type="ECO:0000256" key="2">
    <source>
        <dbReference type="ARBA" id="ARBA00023015"/>
    </source>
</evidence>
<dbReference type="Gene3D" id="1.10.1740.10">
    <property type="match status" value="1"/>
</dbReference>
<keyword evidence="2" id="KW-0805">Transcription regulation</keyword>
<sequence>MDGREDEPLVRRCLEGDGRAWEALVLNHQDRILNLAFQFTGRREEAADLAQEIFVRLYTRLHQYDASRPFRAWFNSLARNLCIDHYRATRRERRAGTSLEGMLHLAASDPSPDRRLEERERREIILAALDRLSGISREAIVLKDLQEMTLEEIARLLHLPIGTVKSRVFRARIELGRAILELRGATAAGGTLGLP</sequence>
<reference evidence="8" key="1">
    <citation type="submission" date="2019-03" db="EMBL/GenBank/DDBJ databases">
        <title>Lake Tanganyika Metagenome-Assembled Genomes (MAGs).</title>
        <authorList>
            <person name="Tran P."/>
        </authorList>
    </citation>
    <scope>NUCLEOTIDE SEQUENCE</scope>
    <source>
        <strain evidence="8">M_DeepCast_400m_m2_100</strain>
    </source>
</reference>
<dbReference type="EMBL" id="VGIY01000347">
    <property type="protein sequence ID" value="MBM3318406.1"/>
    <property type="molecule type" value="Genomic_DNA"/>
</dbReference>
<dbReference type="InterPro" id="IPR013324">
    <property type="entry name" value="RNA_pol_sigma_r3/r4-like"/>
</dbReference>
<dbReference type="InterPro" id="IPR036388">
    <property type="entry name" value="WH-like_DNA-bd_sf"/>
</dbReference>
<name>A0A938BS32_UNCEI</name>
<dbReference type="CDD" id="cd06171">
    <property type="entry name" value="Sigma70_r4"/>
    <property type="match status" value="1"/>
</dbReference>
<dbReference type="AlphaFoldDB" id="A0A938BS32"/>
<comment type="similarity">
    <text evidence="1">Belongs to the sigma-70 factor family. ECF subfamily.</text>
</comment>
<evidence type="ECO:0000259" key="6">
    <source>
        <dbReference type="Pfam" id="PF04542"/>
    </source>
</evidence>
<evidence type="ECO:0000313" key="9">
    <source>
        <dbReference type="Proteomes" id="UP000748308"/>
    </source>
</evidence>
<dbReference type="Gene3D" id="1.10.10.10">
    <property type="entry name" value="Winged helix-like DNA-binding domain superfamily/Winged helix DNA-binding domain"/>
    <property type="match status" value="1"/>
</dbReference>
<dbReference type="SUPFAM" id="SSF88946">
    <property type="entry name" value="Sigma2 domain of RNA polymerase sigma factors"/>
    <property type="match status" value="1"/>
</dbReference>
<dbReference type="Proteomes" id="UP000748308">
    <property type="component" value="Unassembled WGS sequence"/>
</dbReference>
<dbReference type="NCBIfam" id="TIGR02937">
    <property type="entry name" value="sigma70-ECF"/>
    <property type="match status" value="1"/>
</dbReference>
<protein>
    <submittedName>
        <fullName evidence="8">RNA polymerase sigma factor</fullName>
    </submittedName>
</protein>
<evidence type="ECO:0000256" key="1">
    <source>
        <dbReference type="ARBA" id="ARBA00010641"/>
    </source>
</evidence>
<dbReference type="GO" id="GO:0006352">
    <property type="term" value="P:DNA-templated transcription initiation"/>
    <property type="evidence" value="ECO:0007669"/>
    <property type="project" value="InterPro"/>
</dbReference>
<dbReference type="PANTHER" id="PTHR43133">
    <property type="entry name" value="RNA POLYMERASE ECF-TYPE SIGMA FACTO"/>
    <property type="match status" value="1"/>
</dbReference>
<dbReference type="PANTHER" id="PTHR43133:SF8">
    <property type="entry name" value="RNA POLYMERASE SIGMA FACTOR HI_1459-RELATED"/>
    <property type="match status" value="1"/>
</dbReference>
<keyword evidence="5" id="KW-0804">Transcription</keyword>
<feature type="domain" description="RNA polymerase sigma factor 70 region 4 type 2" evidence="7">
    <location>
        <begin position="123"/>
        <end position="174"/>
    </location>
</feature>
<evidence type="ECO:0000256" key="5">
    <source>
        <dbReference type="ARBA" id="ARBA00023163"/>
    </source>
</evidence>
<dbReference type="InterPro" id="IPR007627">
    <property type="entry name" value="RNA_pol_sigma70_r2"/>
</dbReference>
<dbReference type="InterPro" id="IPR014284">
    <property type="entry name" value="RNA_pol_sigma-70_dom"/>
</dbReference>
<dbReference type="SUPFAM" id="SSF88659">
    <property type="entry name" value="Sigma3 and sigma4 domains of RNA polymerase sigma factors"/>
    <property type="match status" value="1"/>
</dbReference>
<dbReference type="InterPro" id="IPR013325">
    <property type="entry name" value="RNA_pol_sigma_r2"/>
</dbReference>
<evidence type="ECO:0000259" key="7">
    <source>
        <dbReference type="Pfam" id="PF08281"/>
    </source>
</evidence>
<dbReference type="InterPro" id="IPR013249">
    <property type="entry name" value="RNA_pol_sigma70_r4_t2"/>
</dbReference>
<dbReference type="Pfam" id="PF04542">
    <property type="entry name" value="Sigma70_r2"/>
    <property type="match status" value="1"/>
</dbReference>
<organism evidence="8 9">
    <name type="scientific">Eiseniibacteriota bacterium</name>
    <dbReference type="NCBI Taxonomy" id="2212470"/>
    <lineage>
        <taxon>Bacteria</taxon>
        <taxon>Candidatus Eiseniibacteriota</taxon>
    </lineage>
</organism>
<evidence type="ECO:0000256" key="4">
    <source>
        <dbReference type="ARBA" id="ARBA00023125"/>
    </source>
</evidence>
<comment type="caution">
    <text evidence="8">The sequence shown here is derived from an EMBL/GenBank/DDBJ whole genome shotgun (WGS) entry which is preliminary data.</text>
</comment>
<dbReference type="GO" id="GO:0016987">
    <property type="term" value="F:sigma factor activity"/>
    <property type="evidence" value="ECO:0007669"/>
    <property type="project" value="UniProtKB-KW"/>
</dbReference>
<dbReference type="GO" id="GO:0003677">
    <property type="term" value="F:DNA binding"/>
    <property type="evidence" value="ECO:0007669"/>
    <property type="project" value="UniProtKB-KW"/>
</dbReference>
<proteinExistence type="inferred from homology"/>
<dbReference type="Pfam" id="PF08281">
    <property type="entry name" value="Sigma70_r4_2"/>
    <property type="match status" value="1"/>
</dbReference>
<gene>
    <name evidence="8" type="ORF">FJY75_11200</name>
</gene>
<keyword evidence="3" id="KW-0731">Sigma factor</keyword>
<dbReference type="InterPro" id="IPR039425">
    <property type="entry name" value="RNA_pol_sigma-70-like"/>
</dbReference>